<dbReference type="RefSeq" id="WP_103239815.1">
    <property type="nucleotide sequence ID" value="NZ_JANJZD010000010.1"/>
</dbReference>
<dbReference type="AlphaFoldDB" id="A0A2K4ZGZ0"/>
<dbReference type="Pfam" id="PF13208">
    <property type="entry name" value="TerB_N"/>
    <property type="match status" value="1"/>
</dbReference>
<dbReference type="InterPro" id="IPR025266">
    <property type="entry name" value="TerB_N"/>
</dbReference>
<dbReference type="Pfam" id="PF15615">
    <property type="entry name" value="TerB_C"/>
    <property type="match status" value="1"/>
</dbReference>
<sequence>MSGSTGNRYDKEYEAFQLFEQIQDEKEEALLPAEHAVAPEEVVLNEDIYCEIEYDSTPVRGENADVQLQASHLIPERMEERPKDEIRELFNRMRDIAREDRYLNFGSRRFFDRKMQRENAGIFYRQGMMMKDFEDEYEKKVPYSSYFSDYQMMGYDQLRTYFTWRTQIRQGNITHLSLSYAFVYLYELLNNIGVDNPREGLERLMLFWDAYRVYDETVDRYVVKWLKDYHIYYSLEQSFPDFVKENGLAAYYPNLSDSDDQFALFCSVSKYDIKNSVFYNDDNKDLIQRCFCAVLEHLREAFSEKGKSFDDLVFCPVRKMAVWTPFQDALFYPSRRQADRKVVLSQREIYVCSGNQWTFSAVITAESGKRLVGYVMKEMEVLLRKLTKYRHKLSANRSLLSDVMADELEKAGIFPEKLVADAVTAFYREETRTIVRVNPGRLEQIRQEALVIQEKLIVPEEAAPTPVVQEASLPEPDRYEVSDSWAELRENLTDIELEALAMILTGEGEIKNLADEHGIMVEVLIDGINEKAMDYTGDSILDDEAAVYDDYAEQVKEMVGLR</sequence>
<gene>
    <name evidence="3" type="ORF">AMURIS_02458</name>
</gene>
<feature type="domain" description="TerB-C" evidence="2">
    <location>
        <begin position="432"/>
        <end position="556"/>
    </location>
</feature>
<protein>
    <recommendedName>
        <fullName evidence="5">TerB-C domain-containing protein</fullName>
    </recommendedName>
</protein>
<reference evidence="3 4" key="1">
    <citation type="submission" date="2018-01" db="EMBL/GenBank/DDBJ databases">
        <authorList>
            <person name="Gaut B.S."/>
            <person name="Morton B.R."/>
            <person name="Clegg M.T."/>
            <person name="Duvall M.R."/>
        </authorList>
    </citation>
    <scope>NUCLEOTIDE SEQUENCE [LARGE SCALE GENOMIC DNA]</scope>
    <source>
        <strain evidence="3">GP69</strain>
    </source>
</reference>
<accession>A0A2K4ZGZ0</accession>
<evidence type="ECO:0000259" key="2">
    <source>
        <dbReference type="Pfam" id="PF15615"/>
    </source>
</evidence>
<feature type="domain" description="TerB N-terminal" evidence="1">
    <location>
        <begin position="113"/>
        <end position="306"/>
    </location>
</feature>
<evidence type="ECO:0008006" key="5">
    <source>
        <dbReference type="Google" id="ProtNLM"/>
    </source>
</evidence>
<keyword evidence="4" id="KW-1185">Reference proteome</keyword>
<evidence type="ECO:0000259" key="1">
    <source>
        <dbReference type="Pfam" id="PF13208"/>
    </source>
</evidence>
<dbReference type="OrthoDB" id="2663344at2"/>
<evidence type="ECO:0000313" key="3">
    <source>
        <dbReference type="EMBL" id="SOY29737.1"/>
    </source>
</evidence>
<dbReference type="Proteomes" id="UP000236311">
    <property type="component" value="Unassembled WGS sequence"/>
</dbReference>
<dbReference type="EMBL" id="OFSM01000011">
    <property type="protein sequence ID" value="SOY29737.1"/>
    <property type="molecule type" value="Genomic_DNA"/>
</dbReference>
<dbReference type="InterPro" id="IPR028932">
    <property type="entry name" value="TerB-C"/>
</dbReference>
<evidence type="ECO:0000313" key="4">
    <source>
        <dbReference type="Proteomes" id="UP000236311"/>
    </source>
</evidence>
<proteinExistence type="predicted"/>
<name>A0A2K4ZGZ0_9FIRM</name>
<organism evidence="3 4">
    <name type="scientific">Acetatifactor muris</name>
    <dbReference type="NCBI Taxonomy" id="879566"/>
    <lineage>
        <taxon>Bacteria</taxon>
        <taxon>Bacillati</taxon>
        <taxon>Bacillota</taxon>
        <taxon>Clostridia</taxon>
        <taxon>Lachnospirales</taxon>
        <taxon>Lachnospiraceae</taxon>
        <taxon>Acetatifactor</taxon>
    </lineage>
</organism>